<keyword evidence="2" id="KW-0597">Phosphoprotein</keyword>
<keyword evidence="5" id="KW-1133">Transmembrane helix</keyword>
<dbReference type="GO" id="GO:0005640">
    <property type="term" value="C:nuclear outer membrane"/>
    <property type="evidence" value="ECO:0007669"/>
    <property type="project" value="TreeGrafter"/>
</dbReference>
<evidence type="ECO:0000256" key="10">
    <source>
        <dbReference type="SAM" id="MobiDB-lite"/>
    </source>
</evidence>
<proteinExistence type="predicted"/>
<evidence type="ECO:0000256" key="4">
    <source>
        <dbReference type="ARBA" id="ARBA00022737"/>
    </source>
</evidence>
<dbReference type="InterPro" id="IPR001715">
    <property type="entry name" value="CH_dom"/>
</dbReference>
<reference evidence="12" key="1">
    <citation type="submission" date="2021-04" db="EMBL/GenBank/DDBJ databases">
        <authorList>
            <consortium name="Wellcome Sanger Institute Data Sharing"/>
        </authorList>
    </citation>
    <scope>NUCLEOTIDE SEQUENCE [LARGE SCALE GENOMIC DNA]</scope>
</reference>
<dbReference type="InterPro" id="IPR001589">
    <property type="entry name" value="Actinin_actin-bd_CS"/>
</dbReference>
<protein>
    <recommendedName>
        <fullName evidence="8">Calmin</fullName>
    </recommendedName>
    <alternativeName>
        <fullName evidence="9">Calponin-like transmembrane domain protein</fullName>
    </alternativeName>
</protein>
<keyword evidence="7" id="KW-0009">Actin-binding</keyword>
<sequence length="725" mass="81931">RDKRSTSTRQDSVFFFLDGRRAIQKRTFTRWMNVFLQRCDPPVEVRDLFVDIQDGRMLMALLEELSGCKLLYRFRSSAHRIFRLNNISKALAFLDDRHVSLLGIDASGIADGVPSVVLSLIWNIILHFQVKEVTRCSERHLSSSLSALSMSSYTSSSDFSPQPDDTGSYSCSTLPSKSRKVAREPKYHGKAIKTFLQWVQRCTSKFGVEVHDFGKSWRNGMAFLALIKYINPDLVDLRESLSREPRENIQQAFMIANRSLDIIPLLEPEDVTRCSPDEQSIITYVSMFLRHCSDVDEVGVKNLTSAVSSSDGDIFSPCHGQRLADQSVGCTALSQCNKKKGRCRSILKPPSPLDAGVASQEIQSWLEKGSDQANSKTRGDEGHLSLSSEEGIYTLSVLDSDEEDAYSYILDLNKEVFQPSRQVTSVKEETAEEMNEESNYLETCEILNGCKLQEGFPLQNADFDLESEVGTQSVVCRKFDLEKNESSFRDMKHNRPVFPVKPKDESSRIEEEEEERVGGQINNYDEEMRETENVVVKCGYDKTKSLIEESEQAKIIEMYRWQNKVEGGTERRLSEKSAQVSEKRPTGQEEENNLTTFEEVQERKFGKEKHEGGDTKREEGLGVGELRSARVHTNEKRKNTVSEMEDLTKNWKYEDTEECADEVTNPEDFAADRGVEIKKRRLTAKKGTIQHLGETTTKSDTNGGVSVGAGSNSHTSCGATPHSYR</sequence>
<keyword evidence="13" id="KW-1185">Reference proteome</keyword>
<evidence type="ECO:0000256" key="6">
    <source>
        <dbReference type="ARBA" id="ARBA00023136"/>
    </source>
</evidence>
<feature type="region of interest" description="Disordered" evidence="10">
    <location>
        <begin position="493"/>
        <end position="517"/>
    </location>
</feature>
<dbReference type="GO" id="GO:0005737">
    <property type="term" value="C:cytoplasm"/>
    <property type="evidence" value="ECO:0007669"/>
    <property type="project" value="TreeGrafter"/>
</dbReference>
<comment type="subcellular location">
    <subcellularLocation>
        <location evidence="1">Membrane</location>
        <topology evidence="1">Single-pass type IV membrane protein</topology>
    </subcellularLocation>
</comment>
<dbReference type="InParanoid" id="A0A665W212"/>
<feature type="domain" description="Calponin-homology (CH)" evidence="11">
    <location>
        <begin position="189"/>
        <end position="293"/>
    </location>
</feature>
<evidence type="ECO:0000256" key="3">
    <source>
        <dbReference type="ARBA" id="ARBA00022692"/>
    </source>
</evidence>
<dbReference type="FunFam" id="1.10.418.10:FF:000063">
    <property type="entry name" value="Calmin"/>
    <property type="match status" value="1"/>
</dbReference>
<dbReference type="GO" id="GO:0007097">
    <property type="term" value="P:nuclear migration"/>
    <property type="evidence" value="ECO:0007669"/>
    <property type="project" value="TreeGrafter"/>
</dbReference>
<keyword evidence="6" id="KW-0472">Membrane</keyword>
<dbReference type="GO" id="GO:0034993">
    <property type="term" value="C:meiotic nuclear membrane microtubule tethering complex"/>
    <property type="evidence" value="ECO:0007669"/>
    <property type="project" value="TreeGrafter"/>
</dbReference>
<evidence type="ECO:0000313" key="12">
    <source>
        <dbReference type="Ensembl" id="ENSENLP00000037828.1"/>
    </source>
</evidence>
<dbReference type="Ensembl" id="ENSENLT00000038843.1">
    <property type="protein sequence ID" value="ENSENLP00000037828.1"/>
    <property type="gene ID" value="ENSENLG00000016366.1"/>
</dbReference>
<dbReference type="PROSITE" id="PS00019">
    <property type="entry name" value="ACTININ_1"/>
    <property type="match status" value="1"/>
</dbReference>
<dbReference type="Proteomes" id="UP000472264">
    <property type="component" value="Chromosome 24"/>
</dbReference>
<evidence type="ECO:0000256" key="8">
    <source>
        <dbReference type="ARBA" id="ARBA00070333"/>
    </source>
</evidence>
<evidence type="ECO:0000259" key="11">
    <source>
        <dbReference type="PROSITE" id="PS50021"/>
    </source>
</evidence>
<evidence type="ECO:0000313" key="13">
    <source>
        <dbReference type="Proteomes" id="UP000472264"/>
    </source>
</evidence>
<dbReference type="InterPro" id="IPR036872">
    <property type="entry name" value="CH_dom_sf"/>
</dbReference>
<dbReference type="Pfam" id="PF00307">
    <property type="entry name" value="CH"/>
    <property type="match status" value="2"/>
</dbReference>
<reference evidence="12" key="2">
    <citation type="submission" date="2025-08" db="UniProtKB">
        <authorList>
            <consortium name="Ensembl"/>
        </authorList>
    </citation>
    <scope>IDENTIFICATION</scope>
</reference>
<feature type="region of interest" description="Disordered" evidence="10">
    <location>
        <begin position="566"/>
        <end position="593"/>
    </location>
</feature>
<dbReference type="PANTHER" id="PTHR47535:SF9">
    <property type="entry name" value="CALPONIN-HOMOLOGY (CH) DOMAIN-CONTAINING PROTEIN"/>
    <property type="match status" value="1"/>
</dbReference>
<evidence type="ECO:0000256" key="9">
    <source>
        <dbReference type="ARBA" id="ARBA00082870"/>
    </source>
</evidence>
<feature type="domain" description="Calponin-homology (CH)" evidence="11">
    <location>
        <begin position="22"/>
        <end position="129"/>
    </location>
</feature>
<dbReference type="InterPro" id="IPR052403">
    <property type="entry name" value="LINC-complex_assoc"/>
</dbReference>
<dbReference type="GO" id="GO:0051015">
    <property type="term" value="F:actin filament binding"/>
    <property type="evidence" value="ECO:0007669"/>
    <property type="project" value="TreeGrafter"/>
</dbReference>
<dbReference type="PROSITE" id="PS50021">
    <property type="entry name" value="CH"/>
    <property type="match status" value="2"/>
</dbReference>
<dbReference type="FunFam" id="1.10.418.10:FF:000057">
    <property type="entry name" value="Calmin"/>
    <property type="match status" value="1"/>
</dbReference>
<evidence type="ECO:0000256" key="5">
    <source>
        <dbReference type="ARBA" id="ARBA00022989"/>
    </source>
</evidence>
<dbReference type="Gene3D" id="1.10.418.10">
    <property type="entry name" value="Calponin-like domain"/>
    <property type="match status" value="2"/>
</dbReference>
<accession>A0A665W212</accession>
<evidence type="ECO:0000256" key="2">
    <source>
        <dbReference type="ARBA" id="ARBA00022553"/>
    </source>
</evidence>
<feature type="compositionally biased region" description="Basic and acidic residues" evidence="10">
    <location>
        <begin position="567"/>
        <end position="587"/>
    </location>
</feature>
<gene>
    <name evidence="12" type="primary">clmnb</name>
</gene>
<feature type="region of interest" description="Disordered" evidence="10">
    <location>
        <begin position="686"/>
        <end position="725"/>
    </location>
</feature>
<dbReference type="PROSITE" id="PS00020">
    <property type="entry name" value="ACTININ_2"/>
    <property type="match status" value="1"/>
</dbReference>
<feature type="compositionally biased region" description="Low complexity" evidence="10">
    <location>
        <begin position="702"/>
        <end position="713"/>
    </location>
</feature>
<name>A0A665W212_ECHNA</name>
<dbReference type="SMART" id="SM00033">
    <property type="entry name" value="CH"/>
    <property type="match status" value="2"/>
</dbReference>
<keyword evidence="4" id="KW-0677">Repeat</keyword>
<dbReference type="OMA" id="QDGRMLM"/>
<dbReference type="SUPFAM" id="SSF47576">
    <property type="entry name" value="Calponin-homology domain, CH-domain"/>
    <property type="match status" value="1"/>
</dbReference>
<keyword evidence="3" id="KW-0812">Transmembrane</keyword>
<dbReference type="AlphaFoldDB" id="A0A665W212"/>
<dbReference type="PANTHER" id="PTHR47535">
    <property type="entry name" value="MUSCLE-SPECIFIC PROTEIN 300 KDA, ISOFORM G"/>
    <property type="match status" value="1"/>
</dbReference>
<reference evidence="12" key="3">
    <citation type="submission" date="2025-09" db="UniProtKB">
        <authorList>
            <consortium name="Ensembl"/>
        </authorList>
    </citation>
    <scope>IDENTIFICATION</scope>
</reference>
<evidence type="ECO:0000256" key="7">
    <source>
        <dbReference type="ARBA" id="ARBA00023203"/>
    </source>
</evidence>
<evidence type="ECO:0000256" key="1">
    <source>
        <dbReference type="ARBA" id="ARBA00004211"/>
    </source>
</evidence>
<organism evidence="12 13">
    <name type="scientific">Echeneis naucrates</name>
    <name type="common">Live sharksucker</name>
    <dbReference type="NCBI Taxonomy" id="173247"/>
    <lineage>
        <taxon>Eukaryota</taxon>
        <taxon>Metazoa</taxon>
        <taxon>Chordata</taxon>
        <taxon>Craniata</taxon>
        <taxon>Vertebrata</taxon>
        <taxon>Euteleostomi</taxon>
        <taxon>Actinopterygii</taxon>
        <taxon>Neopterygii</taxon>
        <taxon>Teleostei</taxon>
        <taxon>Neoteleostei</taxon>
        <taxon>Acanthomorphata</taxon>
        <taxon>Carangaria</taxon>
        <taxon>Carangiformes</taxon>
        <taxon>Echeneidae</taxon>
        <taxon>Echeneis</taxon>
    </lineage>
</organism>